<dbReference type="PROSITE" id="PS50003">
    <property type="entry name" value="PH_DOMAIN"/>
    <property type="match status" value="1"/>
</dbReference>
<dbReference type="AlphaFoldDB" id="A0A4P9ZW09"/>
<feature type="compositionally biased region" description="Polar residues" evidence="1">
    <location>
        <begin position="298"/>
        <end position="315"/>
    </location>
</feature>
<feature type="region of interest" description="Disordered" evidence="1">
    <location>
        <begin position="458"/>
        <end position="679"/>
    </location>
</feature>
<feature type="region of interest" description="Disordered" evidence="1">
    <location>
        <begin position="699"/>
        <end position="784"/>
    </location>
</feature>
<proteinExistence type="predicted"/>
<protein>
    <recommendedName>
        <fullName evidence="2">PH domain-containing protein</fullName>
    </recommendedName>
</protein>
<dbReference type="InterPro" id="IPR011993">
    <property type="entry name" value="PH-like_dom_sf"/>
</dbReference>
<name>A0A4P9ZW09_9FUNG</name>
<dbReference type="SMART" id="SM00233">
    <property type="entry name" value="PH"/>
    <property type="match status" value="1"/>
</dbReference>
<dbReference type="SUPFAM" id="SSF50729">
    <property type="entry name" value="PH domain-like"/>
    <property type="match status" value="1"/>
</dbReference>
<evidence type="ECO:0000313" key="3">
    <source>
        <dbReference type="EMBL" id="RKP37042.1"/>
    </source>
</evidence>
<dbReference type="Gene3D" id="2.30.29.30">
    <property type="entry name" value="Pleckstrin-homology domain (PH domain)/Phosphotyrosine-binding domain (PTB)"/>
    <property type="match status" value="1"/>
</dbReference>
<organism evidence="3 4">
    <name type="scientific">Dimargaris cristalligena</name>
    <dbReference type="NCBI Taxonomy" id="215637"/>
    <lineage>
        <taxon>Eukaryota</taxon>
        <taxon>Fungi</taxon>
        <taxon>Fungi incertae sedis</taxon>
        <taxon>Zoopagomycota</taxon>
        <taxon>Kickxellomycotina</taxon>
        <taxon>Dimargaritomycetes</taxon>
        <taxon>Dimargaritales</taxon>
        <taxon>Dimargaritaceae</taxon>
        <taxon>Dimargaris</taxon>
    </lineage>
</organism>
<keyword evidence="4" id="KW-1185">Reference proteome</keyword>
<reference evidence="4" key="1">
    <citation type="journal article" date="2018" name="Nat. Microbiol.">
        <title>Leveraging single-cell genomics to expand the fungal tree of life.</title>
        <authorList>
            <person name="Ahrendt S.R."/>
            <person name="Quandt C.A."/>
            <person name="Ciobanu D."/>
            <person name="Clum A."/>
            <person name="Salamov A."/>
            <person name="Andreopoulos B."/>
            <person name="Cheng J.F."/>
            <person name="Woyke T."/>
            <person name="Pelin A."/>
            <person name="Henrissat B."/>
            <person name="Reynolds N.K."/>
            <person name="Benny G.L."/>
            <person name="Smith M.E."/>
            <person name="James T.Y."/>
            <person name="Grigoriev I.V."/>
        </authorList>
    </citation>
    <scope>NUCLEOTIDE SEQUENCE [LARGE SCALE GENOMIC DNA]</scope>
    <source>
        <strain evidence="4">RSA 468</strain>
    </source>
</reference>
<feature type="compositionally biased region" description="Polar residues" evidence="1">
    <location>
        <begin position="483"/>
        <end position="505"/>
    </location>
</feature>
<dbReference type="Pfam" id="PF00169">
    <property type="entry name" value="PH"/>
    <property type="match status" value="1"/>
</dbReference>
<dbReference type="SUPFAM" id="SSF54236">
    <property type="entry name" value="Ubiquitin-like"/>
    <property type="match status" value="1"/>
</dbReference>
<feature type="region of interest" description="Disordered" evidence="1">
    <location>
        <begin position="350"/>
        <end position="406"/>
    </location>
</feature>
<dbReference type="Proteomes" id="UP000268162">
    <property type="component" value="Unassembled WGS sequence"/>
</dbReference>
<feature type="compositionally biased region" description="Basic and acidic residues" evidence="1">
    <location>
        <begin position="617"/>
        <end position="627"/>
    </location>
</feature>
<feature type="region of interest" description="Disordered" evidence="1">
    <location>
        <begin position="252"/>
        <end position="330"/>
    </location>
</feature>
<feature type="domain" description="PH" evidence="2">
    <location>
        <begin position="125"/>
        <end position="233"/>
    </location>
</feature>
<dbReference type="STRING" id="215637.A0A4P9ZW09"/>
<evidence type="ECO:0000259" key="2">
    <source>
        <dbReference type="PROSITE" id="PS50003"/>
    </source>
</evidence>
<evidence type="ECO:0000256" key="1">
    <source>
        <dbReference type="SAM" id="MobiDB-lite"/>
    </source>
</evidence>
<feature type="compositionally biased region" description="Low complexity" evidence="1">
    <location>
        <begin position="580"/>
        <end position="593"/>
    </location>
</feature>
<dbReference type="InterPro" id="IPR029071">
    <property type="entry name" value="Ubiquitin-like_domsf"/>
</dbReference>
<evidence type="ECO:0000313" key="4">
    <source>
        <dbReference type="Proteomes" id="UP000268162"/>
    </source>
</evidence>
<feature type="compositionally biased region" description="Basic and acidic residues" evidence="1">
    <location>
        <begin position="763"/>
        <end position="776"/>
    </location>
</feature>
<dbReference type="InterPro" id="IPR001849">
    <property type="entry name" value="PH_domain"/>
</dbReference>
<accession>A0A4P9ZW09</accession>
<feature type="compositionally biased region" description="Low complexity" evidence="1">
    <location>
        <begin position="255"/>
        <end position="295"/>
    </location>
</feature>
<gene>
    <name evidence="3" type="ORF">BJ085DRAFT_37686</name>
</gene>
<sequence length="784" mass="85620">MAAGDRITSVSIRIFVEDARRYHSVVCKPDSTVRSILTDMVDRGILGEPAEPLPPSTAGEPDAEVGHWALFELNNDFGVERPLLDWVKITNVISSWETNPNNSIVARYYALRHQLTLAQGLPAAPPVHDGILHVQLKKNKFHKAHFYLSNGNLFYYKDSKKKVEVPYTSLDIMQVYALSRPQKKAPTKYVLALKNESSITLFENPEHDYVRFICAPDLESLTTWMTALRYTKHYLTFNALDEADQDLLRPKPLVEAPSSKPSTPEPAAKSATTTAATTTTTTTTRKPSTKRPAPTFFEQLSSGQIRPSETPSGWSTAKPDPPTPTNSAMDDAHQEKLTTADVNRAVLGLQVGGGSHSIRRSGSRYSPNKSRGDGEPDGSPEGGGSPSKPRKPPGPHSNFNEEGFKPGSLLSYNFQKIAETHKEIRIEQVGKIDPNSLKTLPSQLDDDEAFLAGSLLAKKASQSSEHRPEPEPTPTKSDGPLLSFNSKFQSLELSSSRSVGTTDRNGQVVGDSPRNNPPPHQPYFQHQQLQQLHQQPHPHQHQQYSQPSGSVRAPSLALDDPANQDRIDQAIFKPGSLLTRAKSQSASPRASAPRTPPDVGLMEASPMGSGRLTRSRTTKERPIDSRANHTHGQPMPAKPFITITRRDPPTQAPSPSGGGLVPTTSFPTPHFKGNPKASNGPLFAPNSLLAGAAAARANANLPSGNGSQYRSHHPHGRGRDSEDGSDDDEDEKPLGNMYRPTPPSSASRPMGPKPLLSLGEDVELPKLDTKHTDLTRSKSFFRRL</sequence>
<dbReference type="Gene3D" id="3.10.20.90">
    <property type="entry name" value="Phosphatidylinositol 3-kinase Catalytic Subunit, Chain A, domain 1"/>
    <property type="match status" value="1"/>
</dbReference>
<dbReference type="EMBL" id="ML002552">
    <property type="protein sequence ID" value="RKP37042.1"/>
    <property type="molecule type" value="Genomic_DNA"/>
</dbReference>
<feature type="compositionally biased region" description="Low complexity" evidence="1">
    <location>
        <begin position="522"/>
        <end position="548"/>
    </location>
</feature>